<dbReference type="SUPFAM" id="SSF103473">
    <property type="entry name" value="MFS general substrate transporter"/>
    <property type="match status" value="1"/>
</dbReference>
<feature type="domain" description="Major facilitator superfamily (MFS) profile" evidence="7">
    <location>
        <begin position="1"/>
        <end position="374"/>
    </location>
</feature>
<evidence type="ECO:0000313" key="8">
    <source>
        <dbReference type="EMBL" id="CAG8899634.1"/>
    </source>
</evidence>
<accession>A0A9W4P782</accession>
<feature type="transmembrane region" description="Helical" evidence="6">
    <location>
        <begin position="282"/>
        <end position="307"/>
    </location>
</feature>
<dbReference type="InterPro" id="IPR050360">
    <property type="entry name" value="MFS_Sugar_Transporters"/>
</dbReference>
<keyword evidence="4 6" id="KW-1133">Transmembrane helix</keyword>
<evidence type="ECO:0000259" key="7">
    <source>
        <dbReference type="PROSITE" id="PS50850"/>
    </source>
</evidence>
<dbReference type="PROSITE" id="PS00216">
    <property type="entry name" value="SUGAR_TRANSPORT_1"/>
    <property type="match status" value="1"/>
</dbReference>
<gene>
    <name evidence="8" type="ORF">PEGY_LOCUS5744</name>
</gene>
<keyword evidence="3 6" id="KW-0812">Transmembrane</keyword>
<feature type="transmembrane region" description="Helical" evidence="6">
    <location>
        <begin position="76"/>
        <end position="99"/>
    </location>
</feature>
<name>A0A9W4P782_9EURO</name>
<dbReference type="PANTHER" id="PTHR48022">
    <property type="entry name" value="PLASTIDIC GLUCOSE TRANSPORTER 4"/>
    <property type="match status" value="1"/>
</dbReference>
<evidence type="ECO:0000313" key="9">
    <source>
        <dbReference type="Proteomes" id="UP001154252"/>
    </source>
</evidence>
<evidence type="ECO:0000256" key="6">
    <source>
        <dbReference type="SAM" id="Phobius"/>
    </source>
</evidence>
<dbReference type="GO" id="GO:0016020">
    <property type="term" value="C:membrane"/>
    <property type="evidence" value="ECO:0007669"/>
    <property type="project" value="UniProtKB-SubCell"/>
</dbReference>
<organism evidence="8 9">
    <name type="scientific">Penicillium egyptiacum</name>
    <dbReference type="NCBI Taxonomy" id="1303716"/>
    <lineage>
        <taxon>Eukaryota</taxon>
        <taxon>Fungi</taxon>
        <taxon>Dikarya</taxon>
        <taxon>Ascomycota</taxon>
        <taxon>Pezizomycotina</taxon>
        <taxon>Eurotiomycetes</taxon>
        <taxon>Eurotiomycetidae</taxon>
        <taxon>Eurotiales</taxon>
        <taxon>Aspergillaceae</taxon>
        <taxon>Penicillium</taxon>
    </lineage>
</organism>
<dbReference type="Pfam" id="PF00083">
    <property type="entry name" value="Sugar_tr"/>
    <property type="match status" value="2"/>
</dbReference>
<dbReference type="Gene3D" id="1.20.1250.20">
    <property type="entry name" value="MFS general substrate transporter like domains"/>
    <property type="match status" value="2"/>
</dbReference>
<dbReference type="PANTHER" id="PTHR48022:SF64">
    <property type="entry name" value="MAJOR FACILITATOR SUPERFAMILY (MFS) PROFILE DOMAIN-CONTAINING PROTEIN"/>
    <property type="match status" value="1"/>
</dbReference>
<proteinExistence type="inferred from homology"/>
<feature type="transmembrane region" description="Helical" evidence="6">
    <location>
        <begin position="319"/>
        <end position="339"/>
    </location>
</feature>
<dbReference type="InterPro" id="IPR005829">
    <property type="entry name" value="Sugar_transporter_CS"/>
</dbReference>
<dbReference type="GO" id="GO:0005351">
    <property type="term" value="F:carbohydrate:proton symporter activity"/>
    <property type="evidence" value="ECO:0007669"/>
    <property type="project" value="TreeGrafter"/>
</dbReference>
<reference evidence="8" key="1">
    <citation type="submission" date="2021-07" db="EMBL/GenBank/DDBJ databases">
        <authorList>
            <person name="Branca A.L. A."/>
        </authorList>
    </citation>
    <scope>NUCLEOTIDE SEQUENCE</scope>
</reference>
<dbReference type="EMBL" id="CAJVRC010000866">
    <property type="protein sequence ID" value="CAG8899634.1"/>
    <property type="molecule type" value="Genomic_DNA"/>
</dbReference>
<evidence type="ECO:0000256" key="5">
    <source>
        <dbReference type="ARBA" id="ARBA00023136"/>
    </source>
</evidence>
<feature type="transmembrane region" description="Helical" evidence="6">
    <location>
        <begin position="252"/>
        <end position="270"/>
    </location>
</feature>
<comment type="similarity">
    <text evidence="2">Belongs to the major facilitator superfamily. Sugar transporter (TC 2.A.1.1) family.</text>
</comment>
<feature type="transmembrane region" description="Helical" evidence="6">
    <location>
        <begin position="20"/>
        <end position="41"/>
    </location>
</feature>
<keyword evidence="5 6" id="KW-0472">Membrane</keyword>
<evidence type="ECO:0000256" key="1">
    <source>
        <dbReference type="ARBA" id="ARBA00004141"/>
    </source>
</evidence>
<dbReference type="InterPro" id="IPR005828">
    <property type="entry name" value="MFS_sugar_transport-like"/>
</dbReference>
<dbReference type="InterPro" id="IPR020846">
    <property type="entry name" value="MFS_dom"/>
</dbReference>
<sequence>MMNGLQTLTYWQEYFKHPVGGTLGILNAIQSVGGIVCLPYAPYLSDWIGRKKTIFVGCCYIALGAALQGGSQNIGMFIAGRFFIGHGSCISAIATPMLITELCHPKQRGKVTAAYNTCCNWSWRLPSVLQVAPSLVQLSFIWLLPESPRFLMAMDRPDEALDVIANYHGNGDRNSEWVRFQVEEIQTSMEMEQSGNQTTWVDLIRTRNSILDLLGYTDPRFQNKINGIYATTNWVEALFAAFMVDRIGRRPLFLTSNISMVFTFALWIAFTALNITRNSSEFGIGAIVMLFLHTLVYNLVWVSLNVAYPVEILPYHLRAKGLTVLNLSISLASFFGQYVNPVGIQNLAWKYYIVYEVWLVLEVIVVYFYFTETRGATLEEMSQLFDGKDAAEALKLAAAERSEKVMATETEIAQGDTKNPTTA</sequence>
<evidence type="ECO:0000256" key="4">
    <source>
        <dbReference type="ARBA" id="ARBA00022989"/>
    </source>
</evidence>
<protein>
    <recommendedName>
        <fullName evidence="7">Major facilitator superfamily (MFS) profile domain-containing protein</fullName>
    </recommendedName>
</protein>
<comment type="caution">
    <text evidence="8">The sequence shown here is derived from an EMBL/GenBank/DDBJ whole genome shotgun (WGS) entry which is preliminary data.</text>
</comment>
<feature type="transmembrane region" description="Helical" evidence="6">
    <location>
        <begin position="53"/>
        <end position="70"/>
    </location>
</feature>
<keyword evidence="9" id="KW-1185">Reference proteome</keyword>
<dbReference type="Proteomes" id="UP001154252">
    <property type="component" value="Unassembled WGS sequence"/>
</dbReference>
<evidence type="ECO:0000256" key="3">
    <source>
        <dbReference type="ARBA" id="ARBA00022692"/>
    </source>
</evidence>
<dbReference type="PROSITE" id="PS50850">
    <property type="entry name" value="MFS"/>
    <property type="match status" value="1"/>
</dbReference>
<comment type="subcellular location">
    <subcellularLocation>
        <location evidence="1">Membrane</location>
        <topology evidence="1">Multi-pass membrane protein</topology>
    </subcellularLocation>
</comment>
<feature type="transmembrane region" description="Helical" evidence="6">
    <location>
        <begin position="351"/>
        <end position="370"/>
    </location>
</feature>
<dbReference type="OrthoDB" id="6133115at2759"/>
<dbReference type="InterPro" id="IPR036259">
    <property type="entry name" value="MFS_trans_sf"/>
</dbReference>
<dbReference type="AlphaFoldDB" id="A0A9W4P782"/>
<evidence type="ECO:0000256" key="2">
    <source>
        <dbReference type="ARBA" id="ARBA00010992"/>
    </source>
</evidence>